<evidence type="ECO:0000256" key="2">
    <source>
        <dbReference type="ARBA" id="ARBA00005673"/>
    </source>
</evidence>
<dbReference type="Gene3D" id="3.10.290.60">
    <property type="entry name" value="Ubiquitin-activating enzyme E1, UFD domain"/>
    <property type="match status" value="1"/>
</dbReference>
<name>A0A388LRL9_CHABU</name>
<dbReference type="Proteomes" id="UP000265515">
    <property type="component" value="Unassembled WGS sequence"/>
</dbReference>
<gene>
    <name evidence="10" type="ORF">CBR_g39452</name>
</gene>
<feature type="region of interest" description="Disordered" evidence="8">
    <location>
        <begin position="1"/>
        <end position="25"/>
    </location>
</feature>
<dbReference type="InterPro" id="IPR033127">
    <property type="entry name" value="UBQ-activ_enz_E1_Cys_AS"/>
</dbReference>
<dbReference type="EMBL" id="BFEA01000500">
    <property type="protein sequence ID" value="GBG84988.1"/>
    <property type="molecule type" value="Genomic_DNA"/>
</dbReference>
<dbReference type="SMART" id="SM00985">
    <property type="entry name" value="UBA_e1_C"/>
    <property type="match status" value="1"/>
</dbReference>
<dbReference type="AlphaFoldDB" id="A0A388LRL9"/>
<dbReference type="Gene3D" id="3.50.50.80">
    <property type="entry name" value="Ubiquitin-activating enzyme E1, inactive adenylation domain, subdomain 1"/>
    <property type="match status" value="1"/>
</dbReference>
<keyword evidence="3" id="KW-0436">Ligase</keyword>
<evidence type="ECO:0000256" key="3">
    <source>
        <dbReference type="ARBA" id="ARBA00022598"/>
    </source>
</evidence>
<feature type="region of interest" description="Disordered" evidence="8">
    <location>
        <begin position="923"/>
        <end position="942"/>
    </location>
</feature>
<reference evidence="10 11" key="1">
    <citation type="journal article" date="2018" name="Cell">
        <title>The Chara Genome: Secondary Complexity and Implications for Plant Terrestrialization.</title>
        <authorList>
            <person name="Nishiyama T."/>
            <person name="Sakayama H."/>
            <person name="Vries J.D."/>
            <person name="Buschmann H."/>
            <person name="Saint-Marcoux D."/>
            <person name="Ullrich K.K."/>
            <person name="Haas F.B."/>
            <person name="Vanderstraeten L."/>
            <person name="Becker D."/>
            <person name="Lang D."/>
            <person name="Vosolsobe S."/>
            <person name="Rombauts S."/>
            <person name="Wilhelmsson P.K.I."/>
            <person name="Janitza P."/>
            <person name="Kern R."/>
            <person name="Heyl A."/>
            <person name="Rumpler F."/>
            <person name="Villalobos L.I.A.C."/>
            <person name="Clay J.M."/>
            <person name="Skokan R."/>
            <person name="Toyoda A."/>
            <person name="Suzuki Y."/>
            <person name="Kagoshima H."/>
            <person name="Schijlen E."/>
            <person name="Tajeshwar N."/>
            <person name="Catarino B."/>
            <person name="Hetherington A.J."/>
            <person name="Saltykova A."/>
            <person name="Bonnot C."/>
            <person name="Breuninger H."/>
            <person name="Symeonidi A."/>
            <person name="Radhakrishnan G.V."/>
            <person name="Van Nieuwerburgh F."/>
            <person name="Deforce D."/>
            <person name="Chang C."/>
            <person name="Karol K.G."/>
            <person name="Hedrich R."/>
            <person name="Ulvskov P."/>
            <person name="Glockner G."/>
            <person name="Delwiche C.F."/>
            <person name="Petrasek J."/>
            <person name="Van de Peer Y."/>
            <person name="Friml J."/>
            <person name="Beilby M."/>
            <person name="Dolan L."/>
            <person name="Kohara Y."/>
            <person name="Sugano S."/>
            <person name="Fujiyama A."/>
            <person name="Delaux P.-M."/>
            <person name="Quint M."/>
            <person name="TheiBen G."/>
            <person name="Hagemann M."/>
            <person name="Harholt J."/>
            <person name="Dunand C."/>
            <person name="Zachgo S."/>
            <person name="Langdale J."/>
            <person name="Maumus F."/>
            <person name="Straeten D.V.D."/>
            <person name="Gould S.B."/>
            <person name="Rensing S.A."/>
        </authorList>
    </citation>
    <scope>NUCLEOTIDE SEQUENCE [LARGE SCALE GENOMIC DNA]</scope>
    <source>
        <strain evidence="10 11">S276</strain>
    </source>
</reference>
<protein>
    <recommendedName>
        <fullName evidence="9">Ubiquitin-activating enzyme E1 C-terminal domain-containing protein</fullName>
    </recommendedName>
</protein>
<dbReference type="Pfam" id="PF00899">
    <property type="entry name" value="ThiF"/>
    <property type="match status" value="2"/>
</dbReference>
<dbReference type="PANTHER" id="PTHR10953:SF246">
    <property type="entry name" value="UBIQUITIN ACTIVATING ENZYME"/>
    <property type="match status" value="1"/>
</dbReference>
<dbReference type="Pfam" id="PF10585">
    <property type="entry name" value="UBA_E1_SCCH"/>
    <property type="match status" value="1"/>
</dbReference>
<keyword evidence="5" id="KW-0833">Ubl conjugation pathway</keyword>
<dbReference type="UniPathway" id="UPA00143"/>
<feature type="domain" description="Ubiquitin-activating enzyme E1 C-terminal" evidence="9">
    <location>
        <begin position="1049"/>
        <end position="1180"/>
    </location>
</feature>
<keyword evidence="11" id="KW-1185">Reference proteome</keyword>
<dbReference type="InterPro" id="IPR045886">
    <property type="entry name" value="ThiF/MoeB/HesA"/>
</dbReference>
<evidence type="ECO:0000256" key="6">
    <source>
        <dbReference type="ARBA" id="ARBA00022840"/>
    </source>
</evidence>
<proteinExistence type="inferred from homology"/>
<dbReference type="STRING" id="69332.A0A388LRL9"/>
<dbReference type="InterPro" id="IPR042449">
    <property type="entry name" value="Ub-E1_IAD_1"/>
</dbReference>
<dbReference type="Gene3D" id="3.40.50.12550">
    <property type="entry name" value="Ubiquitin-activating enzyme E1, inactive adenylation domain, subdomain 2"/>
    <property type="match status" value="1"/>
</dbReference>
<evidence type="ECO:0000313" key="10">
    <source>
        <dbReference type="EMBL" id="GBG84988.1"/>
    </source>
</evidence>
<dbReference type="InterPro" id="IPR042302">
    <property type="entry name" value="E1_FCCH_sf"/>
</dbReference>
<comment type="caution">
    <text evidence="10">The sequence shown here is derived from an EMBL/GenBank/DDBJ whole genome shotgun (WGS) entry which is preliminary data.</text>
</comment>
<evidence type="ECO:0000313" key="11">
    <source>
        <dbReference type="Proteomes" id="UP000265515"/>
    </source>
</evidence>
<dbReference type="PROSITE" id="PS00865">
    <property type="entry name" value="UBIQUITIN_ACTIVAT_2"/>
    <property type="match status" value="1"/>
</dbReference>
<dbReference type="OMA" id="CIVPHEL"/>
<evidence type="ECO:0000256" key="4">
    <source>
        <dbReference type="ARBA" id="ARBA00022741"/>
    </source>
</evidence>
<evidence type="ECO:0000256" key="8">
    <source>
        <dbReference type="SAM" id="MobiDB-lite"/>
    </source>
</evidence>
<dbReference type="Pfam" id="PF09358">
    <property type="entry name" value="E1_UFD"/>
    <property type="match status" value="1"/>
</dbReference>
<feature type="compositionally biased region" description="Low complexity" evidence="8">
    <location>
        <begin position="932"/>
        <end position="942"/>
    </location>
</feature>
<organism evidence="10 11">
    <name type="scientific">Chara braunii</name>
    <name type="common">Braun's stonewort</name>
    <dbReference type="NCBI Taxonomy" id="69332"/>
    <lineage>
        <taxon>Eukaryota</taxon>
        <taxon>Viridiplantae</taxon>
        <taxon>Streptophyta</taxon>
        <taxon>Charophyceae</taxon>
        <taxon>Charales</taxon>
        <taxon>Characeae</taxon>
        <taxon>Chara</taxon>
    </lineage>
</organism>
<dbReference type="PANTHER" id="PTHR10953">
    <property type="entry name" value="UBIQUITIN-ACTIVATING ENZYME E1"/>
    <property type="match status" value="1"/>
</dbReference>
<dbReference type="InterPro" id="IPR038252">
    <property type="entry name" value="UBA_E1_C_sf"/>
</dbReference>
<feature type="compositionally biased region" description="Low complexity" evidence="8">
    <location>
        <begin position="1"/>
        <end position="12"/>
    </location>
</feature>
<dbReference type="InterPro" id="IPR042063">
    <property type="entry name" value="Ubi_acti_E1_SCCH"/>
</dbReference>
<dbReference type="InterPro" id="IPR018965">
    <property type="entry name" value="Ub-activating_enz_E1_C"/>
</dbReference>
<dbReference type="InterPro" id="IPR019572">
    <property type="entry name" value="UBA_E1_SCCH"/>
</dbReference>
<dbReference type="GO" id="GO:0005524">
    <property type="term" value="F:ATP binding"/>
    <property type="evidence" value="ECO:0007669"/>
    <property type="project" value="UniProtKB-KW"/>
</dbReference>
<dbReference type="FunFam" id="2.40.30.180:FF:000002">
    <property type="entry name" value="Ubiquitin-activating enzyme E1 2"/>
    <property type="match status" value="1"/>
</dbReference>
<dbReference type="GO" id="GO:0006974">
    <property type="term" value="P:DNA damage response"/>
    <property type="evidence" value="ECO:0007669"/>
    <property type="project" value="TreeGrafter"/>
</dbReference>
<dbReference type="InterPro" id="IPR000594">
    <property type="entry name" value="ThiF_NAD_FAD-bd"/>
</dbReference>
<dbReference type="Gene3D" id="2.40.30.180">
    <property type="entry name" value="Ubiquitin-activating enzyme E1, FCCH domain"/>
    <property type="match status" value="1"/>
</dbReference>
<dbReference type="FunFam" id="3.10.290.60:FF:000001">
    <property type="entry name" value="Ubiquitin-activating enzyme E1 2"/>
    <property type="match status" value="1"/>
</dbReference>
<dbReference type="GO" id="GO:0004839">
    <property type="term" value="F:ubiquitin activating enzyme activity"/>
    <property type="evidence" value="ECO:0007669"/>
    <property type="project" value="TreeGrafter"/>
</dbReference>
<dbReference type="GO" id="GO:0005634">
    <property type="term" value="C:nucleus"/>
    <property type="evidence" value="ECO:0007669"/>
    <property type="project" value="TreeGrafter"/>
</dbReference>
<sequence>MIPSSSSSAMHISSDDGACQAAGGQTDPVESAEWELRFSRQTAVLGREGMRRLTSTTVAVIGLKGVGVEVAKNLAMTAVKSILLIDDGVIGLSDLASQFLFRKQDVGKNRAVVCMERLMEFGDGAGPVVRAVPGHRMGEVLSECHVAVASGGQSFSGLVSINQLCRQHGVKFVAAETKGVFSYVFNDMGEGLEVLDPTGEPPPSHLIASVTQDYPATVTVVEEQRLGLVDGDMVVFSGVKGMDQLNDNQPRVVKVTGSHSFTIPDDSRSYGLYVSGGQVQRLQTPIRMDFLPLEKAILEPQFSTFNEEWPDRAWQAHIAFRALDEYQRRRGGVLGLFHPKQKIDDDDADELVRIAHEICRSVCVMGSSSYPAGAEGHFCSDDGAGAVEGEGVCRVAAQMADGAGSSSSNGGCLQDEHSDHGNGFNGRIAMQVDDGQGMGVVAEDEEEAAADGSGGAECETRSQMLTGSGEGKVGDMHSMKVGQRMANDGLLRALLRTARAELCPMVAVVGGIAAMEAIKGCTGVFTPIHQWLYFDAMDCLPVEVSGPEETQPSGSLYDSQILVFGKSFQEQLTRMKWLVVGAGGIGCEALKNLTMMGIGCGEGGGITVTDADCVRRPHLSAQVLYRTKDLHRPKATVAGEVLKQVNPSVQIDAHQQRFDAESESVFDSLFFESLSGVLSAVGDSTSRLYIDMRSVYFRKPMIDGGTLGMKGNVQVFVPHHSEVYNTSTRDPPEKEIPICTLKNFPYAPEHTVRWAVDLFESMFKQRPVDVNEYLSKRDFLEQLKKIPASRLPTLETLRDSLVRHRPLSFDACIEWARLQFEELFVNNIKQLLYNFPPDMITSLGTPFWSGTKRVPTPLTFDSADPLHLEFIIAAANLQGNVYGLRGSTDHSTFIKVLKDVTVPPFERREGVKIAVTDSEARALAGRGGSGAGSSSRSKMSSASAAEQFEAADACERILKEMPSPASLAGYRLTPVDYDKDDERNLHVEFVSAAANLRALNYGIPTTNKLQARLVAGKIQPSIITSTAVAAGLMCLEIYKLVQRKDPSTYRNTSFNLALPSLAQAQPTPAVVQKVETRDGRTLAWTLWDRFEMDGINMTLEQFLKEFSRQHGLEITMLSFGKSLLYAEFLPKKRMSERLPMTMQELVSVIGKAVVPSNEKWLTFSISCTDVHGNDVEVPDLSLRIR</sequence>
<dbReference type="Gene3D" id="3.40.50.720">
    <property type="entry name" value="NAD(P)-binding Rossmann-like Domain"/>
    <property type="match status" value="1"/>
</dbReference>
<dbReference type="Gene3D" id="1.10.10.2660">
    <property type="entry name" value="Ubiquitin-activating enzyme E1, SCCH domain"/>
    <property type="match status" value="1"/>
</dbReference>
<dbReference type="GO" id="GO:0006511">
    <property type="term" value="P:ubiquitin-dependent protein catabolic process"/>
    <property type="evidence" value="ECO:0007669"/>
    <property type="project" value="TreeGrafter"/>
</dbReference>
<comment type="similarity">
    <text evidence="2">Belongs to the ubiquitin-activating E1 family.</text>
</comment>
<dbReference type="Gramene" id="GBG84988">
    <property type="protein sequence ID" value="GBG84988"/>
    <property type="gene ID" value="CBR_g39452"/>
</dbReference>
<keyword evidence="4" id="KW-0547">Nucleotide-binding</keyword>
<evidence type="ECO:0000256" key="1">
    <source>
        <dbReference type="ARBA" id="ARBA00004906"/>
    </source>
</evidence>
<accession>A0A388LRL9</accession>
<evidence type="ECO:0000256" key="5">
    <source>
        <dbReference type="ARBA" id="ARBA00022786"/>
    </source>
</evidence>
<evidence type="ECO:0000259" key="9">
    <source>
        <dbReference type="SMART" id="SM00985"/>
    </source>
</evidence>
<feature type="active site" description="Glycyl thioester intermediate" evidence="7">
    <location>
        <position position="739"/>
    </location>
</feature>
<comment type="pathway">
    <text evidence="1">Protein modification; protein ubiquitination.</text>
</comment>
<dbReference type="InterPro" id="IPR035985">
    <property type="entry name" value="Ubiquitin-activating_enz"/>
</dbReference>
<dbReference type="GO" id="GO:0005737">
    <property type="term" value="C:cytoplasm"/>
    <property type="evidence" value="ECO:0007669"/>
    <property type="project" value="TreeGrafter"/>
</dbReference>
<dbReference type="InterPro" id="IPR000011">
    <property type="entry name" value="UBQ/SUMO-activ_enz_E1-like"/>
</dbReference>
<dbReference type="OrthoDB" id="10252231at2759"/>
<dbReference type="PRINTS" id="PR01849">
    <property type="entry name" value="UBIQUITINACT"/>
</dbReference>
<dbReference type="SUPFAM" id="SSF69572">
    <property type="entry name" value="Activating enzymes of the ubiquitin-like proteins"/>
    <property type="match status" value="3"/>
</dbReference>
<evidence type="ECO:0000256" key="7">
    <source>
        <dbReference type="PROSITE-ProRule" id="PRU10132"/>
    </source>
</evidence>
<keyword evidence="6" id="KW-0067">ATP-binding</keyword>